<evidence type="ECO:0000313" key="1">
    <source>
        <dbReference type="EMBL" id="KAG0528140.1"/>
    </source>
</evidence>
<evidence type="ECO:0000313" key="2">
    <source>
        <dbReference type="Proteomes" id="UP000807115"/>
    </source>
</evidence>
<proteinExistence type="predicted"/>
<dbReference type="AlphaFoldDB" id="A0A921QVQ4"/>
<protein>
    <submittedName>
        <fullName evidence="1">Uncharacterized protein</fullName>
    </submittedName>
</protein>
<sequence>MRGGYPATGAGRNQLPRSRVPWASVWQDPNPARPLDSCPPHFLAMKTPSSLLRTAKQASCAMFACLDQQRAIRFPLPPATMAGRVSSFYLRHIYSHAFVFALDKHAVGFLSVQIEIYISS</sequence>
<dbReference type="Proteomes" id="UP000807115">
    <property type="component" value="Chromosome 6"/>
</dbReference>
<name>A0A921QVQ4_SORBI</name>
<organism evidence="1 2">
    <name type="scientific">Sorghum bicolor</name>
    <name type="common">Sorghum</name>
    <name type="synonym">Sorghum vulgare</name>
    <dbReference type="NCBI Taxonomy" id="4558"/>
    <lineage>
        <taxon>Eukaryota</taxon>
        <taxon>Viridiplantae</taxon>
        <taxon>Streptophyta</taxon>
        <taxon>Embryophyta</taxon>
        <taxon>Tracheophyta</taxon>
        <taxon>Spermatophyta</taxon>
        <taxon>Magnoliopsida</taxon>
        <taxon>Liliopsida</taxon>
        <taxon>Poales</taxon>
        <taxon>Poaceae</taxon>
        <taxon>PACMAD clade</taxon>
        <taxon>Panicoideae</taxon>
        <taxon>Andropogonodae</taxon>
        <taxon>Andropogoneae</taxon>
        <taxon>Sorghinae</taxon>
        <taxon>Sorghum</taxon>
    </lineage>
</organism>
<comment type="caution">
    <text evidence="1">The sequence shown here is derived from an EMBL/GenBank/DDBJ whole genome shotgun (WGS) entry which is preliminary data.</text>
</comment>
<gene>
    <name evidence="1" type="ORF">BDA96_06G292900</name>
</gene>
<reference evidence="1" key="1">
    <citation type="journal article" date="2019" name="BMC Genomics">
        <title>A new reference genome for Sorghum bicolor reveals high levels of sequence similarity between sweet and grain genotypes: implications for the genetics of sugar metabolism.</title>
        <authorList>
            <person name="Cooper E.A."/>
            <person name="Brenton Z.W."/>
            <person name="Flinn B.S."/>
            <person name="Jenkins J."/>
            <person name="Shu S."/>
            <person name="Flowers D."/>
            <person name="Luo F."/>
            <person name="Wang Y."/>
            <person name="Xia P."/>
            <person name="Barry K."/>
            <person name="Daum C."/>
            <person name="Lipzen A."/>
            <person name="Yoshinaga Y."/>
            <person name="Schmutz J."/>
            <person name="Saski C."/>
            <person name="Vermerris W."/>
            <person name="Kresovich S."/>
        </authorList>
    </citation>
    <scope>NUCLEOTIDE SEQUENCE</scope>
</reference>
<reference evidence="1" key="2">
    <citation type="submission" date="2020-10" db="EMBL/GenBank/DDBJ databases">
        <authorList>
            <person name="Cooper E.A."/>
            <person name="Brenton Z.W."/>
            <person name="Flinn B.S."/>
            <person name="Jenkins J."/>
            <person name="Shu S."/>
            <person name="Flowers D."/>
            <person name="Luo F."/>
            <person name="Wang Y."/>
            <person name="Xia P."/>
            <person name="Barry K."/>
            <person name="Daum C."/>
            <person name="Lipzen A."/>
            <person name="Yoshinaga Y."/>
            <person name="Schmutz J."/>
            <person name="Saski C."/>
            <person name="Vermerris W."/>
            <person name="Kresovich S."/>
        </authorList>
    </citation>
    <scope>NUCLEOTIDE SEQUENCE</scope>
</reference>
<dbReference type="EMBL" id="CM027685">
    <property type="protein sequence ID" value="KAG0528140.1"/>
    <property type="molecule type" value="Genomic_DNA"/>
</dbReference>
<accession>A0A921QVQ4</accession>